<dbReference type="AlphaFoldDB" id="A0AAV5SUK0"/>
<reference evidence="1" key="1">
    <citation type="submission" date="2023-10" db="EMBL/GenBank/DDBJ databases">
        <title>Genome assembly of Pristionchus species.</title>
        <authorList>
            <person name="Yoshida K."/>
            <person name="Sommer R.J."/>
        </authorList>
    </citation>
    <scope>NUCLEOTIDE SEQUENCE</scope>
    <source>
        <strain evidence="1">RS0144</strain>
    </source>
</reference>
<name>A0AAV5SUK0_9BILA</name>
<organism evidence="1 2">
    <name type="scientific">Pristionchus entomophagus</name>
    <dbReference type="NCBI Taxonomy" id="358040"/>
    <lineage>
        <taxon>Eukaryota</taxon>
        <taxon>Metazoa</taxon>
        <taxon>Ecdysozoa</taxon>
        <taxon>Nematoda</taxon>
        <taxon>Chromadorea</taxon>
        <taxon>Rhabditida</taxon>
        <taxon>Rhabditina</taxon>
        <taxon>Diplogasteromorpha</taxon>
        <taxon>Diplogasteroidea</taxon>
        <taxon>Neodiplogasteridae</taxon>
        <taxon>Pristionchus</taxon>
    </lineage>
</organism>
<proteinExistence type="predicted"/>
<comment type="caution">
    <text evidence="1">The sequence shown here is derived from an EMBL/GenBank/DDBJ whole genome shotgun (WGS) entry which is preliminary data.</text>
</comment>
<protein>
    <submittedName>
        <fullName evidence="1">Uncharacterized protein</fullName>
    </submittedName>
</protein>
<feature type="non-terminal residue" evidence="1">
    <location>
        <position position="169"/>
    </location>
</feature>
<evidence type="ECO:0000313" key="1">
    <source>
        <dbReference type="EMBL" id="GMS83730.1"/>
    </source>
</evidence>
<feature type="non-terminal residue" evidence="1">
    <location>
        <position position="1"/>
    </location>
</feature>
<keyword evidence="2" id="KW-1185">Reference proteome</keyword>
<gene>
    <name evidence="1" type="ORF">PENTCL1PPCAC_5905</name>
</gene>
<dbReference type="Proteomes" id="UP001432027">
    <property type="component" value="Unassembled WGS sequence"/>
</dbReference>
<evidence type="ECO:0000313" key="2">
    <source>
        <dbReference type="Proteomes" id="UP001432027"/>
    </source>
</evidence>
<dbReference type="EMBL" id="BTSX01000002">
    <property type="protein sequence ID" value="GMS83730.1"/>
    <property type="molecule type" value="Genomic_DNA"/>
</dbReference>
<sequence>VLRELVWNGIVNCSDASILDSHPFTYETLTYNPIHETETETTEIIYNTVTELQSAQLQYGSFEWMKWMSSRLIFHDSGLSFYRRSIAEREFYQRDEVLIKRIRDALTKPSLTRMSTNLHHIAMDAFVNNIVEKITRGERLVEIDPPFADDETAEKLARFIRSRRMPPTD</sequence>
<accession>A0AAV5SUK0</accession>